<evidence type="ECO:0000256" key="14">
    <source>
        <dbReference type="ARBA" id="ARBA00061395"/>
    </source>
</evidence>
<evidence type="ECO:0000256" key="15">
    <source>
        <dbReference type="ARBA" id="ARBA00067459"/>
    </source>
</evidence>
<evidence type="ECO:0000256" key="3">
    <source>
        <dbReference type="ARBA" id="ARBA00022475"/>
    </source>
</evidence>
<comment type="similarity">
    <text evidence="14 17">Belongs to the calcium channel alpha-1 subunit (TC 1.A.1.11) family.</text>
</comment>
<reference evidence="21" key="1">
    <citation type="journal article" date="2006" name="Proc. Natl. Acad. Sci. U.S.A.">
        <title>Genome analysis of the smallest free-living eukaryote Ostreococcus tauri unveils many unique features.</title>
        <authorList>
            <person name="Derelle E."/>
            <person name="Ferraz C."/>
            <person name="Rombauts S."/>
            <person name="Rouze P."/>
            <person name="Worden A.Z."/>
            <person name="Robbens S."/>
            <person name="Partensky F."/>
            <person name="Degroeve S."/>
            <person name="Echeynie S."/>
            <person name="Cooke R."/>
            <person name="Saeys Y."/>
            <person name="Wuyts J."/>
            <person name="Jabbari K."/>
            <person name="Bowler C."/>
            <person name="Panaud O."/>
            <person name="Piegu B."/>
            <person name="Ball S.G."/>
            <person name="Ral J.-P."/>
            <person name="Bouget F.-Y."/>
            <person name="Piganeau G."/>
            <person name="De Baets B."/>
            <person name="Picard A."/>
            <person name="Delseny M."/>
            <person name="Demaille J."/>
            <person name="Van de Peer Y."/>
            <person name="Moreau H."/>
        </authorList>
    </citation>
    <scope>NUCLEOTIDE SEQUENCE [LARGE SCALE GENOMIC DNA]</scope>
    <source>
        <strain evidence="21">OTTH 0595 / CCAP 157/2 / RCC745</strain>
    </source>
</reference>
<dbReference type="GO" id="GO:0098703">
    <property type="term" value="P:calcium ion import across plasma membrane"/>
    <property type="evidence" value="ECO:0007669"/>
    <property type="project" value="TreeGrafter"/>
</dbReference>
<feature type="domain" description="Ion transport" evidence="19">
    <location>
        <begin position="26"/>
        <end position="328"/>
    </location>
</feature>
<feature type="transmembrane region" description="Helical" evidence="18">
    <location>
        <begin position="172"/>
        <end position="191"/>
    </location>
</feature>
<dbReference type="GeneID" id="9834724"/>
<evidence type="ECO:0000256" key="7">
    <source>
        <dbReference type="ARBA" id="ARBA00022837"/>
    </source>
</evidence>
<keyword evidence="8 17" id="KW-0851">Voltage-gated channel</keyword>
<feature type="transmembrane region" description="Helical" evidence="18">
    <location>
        <begin position="988"/>
        <end position="1012"/>
    </location>
</feature>
<feature type="domain" description="Ion transport" evidence="19">
    <location>
        <begin position="861"/>
        <end position="1133"/>
    </location>
</feature>
<keyword evidence="3" id="KW-1003">Cell membrane</keyword>
<dbReference type="Gene3D" id="1.10.287.70">
    <property type="match status" value="4"/>
</dbReference>
<dbReference type="InParanoid" id="A0A090LXD9"/>
<evidence type="ECO:0000256" key="11">
    <source>
        <dbReference type="ARBA" id="ARBA00023136"/>
    </source>
</evidence>
<evidence type="ECO:0000256" key="17">
    <source>
        <dbReference type="RuleBase" id="RU003808"/>
    </source>
</evidence>
<dbReference type="InterPro" id="IPR005821">
    <property type="entry name" value="Ion_trans_dom"/>
</dbReference>
<feature type="transmembrane region" description="Helical" evidence="18">
    <location>
        <begin position="615"/>
        <end position="636"/>
    </location>
</feature>
<name>A0A090LXD9_OSTTA</name>
<feature type="transmembrane region" description="Helical" evidence="18">
    <location>
        <begin position="577"/>
        <end position="595"/>
    </location>
</feature>
<keyword evidence="4 17" id="KW-0109">Calcium transport</keyword>
<keyword evidence="10" id="KW-0406">Ion transport</keyword>
<feature type="transmembrane region" description="Helical" evidence="18">
    <location>
        <begin position="297"/>
        <end position="326"/>
    </location>
</feature>
<evidence type="ECO:0000256" key="13">
    <source>
        <dbReference type="ARBA" id="ARBA00023303"/>
    </source>
</evidence>
<evidence type="ECO:0000256" key="4">
    <source>
        <dbReference type="ARBA" id="ARBA00022568"/>
    </source>
</evidence>
<organism evidence="20 21">
    <name type="scientific">Ostreococcus tauri</name>
    <name type="common">Marine green alga</name>
    <dbReference type="NCBI Taxonomy" id="70448"/>
    <lineage>
        <taxon>Eukaryota</taxon>
        <taxon>Viridiplantae</taxon>
        <taxon>Chlorophyta</taxon>
        <taxon>Mamiellophyceae</taxon>
        <taxon>Mamiellales</taxon>
        <taxon>Bathycoccaceae</taxon>
        <taxon>Ostreococcus</taxon>
    </lineage>
</organism>
<gene>
    <name evidence="20" type="ORF">OT_ostta01g01340</name>
</gene>
<comment type="subcellular location">
    <subcellularLocation>
        <location evidence="1">Cell membrane</location>
        <topology evidence="1">Multi-pass membrane protein</topology>
    </subcellularLocation>
    <subcellularLocation>
        <location evidence="17">Membrane</location>
        <topology evidence="17">Multi-pass membrane protein</topology>
    </subcellularLocation>
</comment>
<dbReference type="PANTHER" id="PTHR45628:SF7">
    <property type="entry name" value="VOLTAGE-DEPENDENT CALCIUM CHANNEL TYPE A SUBUNIT ALPHA-1"/>
    <property type="match status" value="1"/>
</dbReference>
<sequence length="1600" mass="178643">MAGTSLWAFGPRSRARAVVFRVVHSQTMEYVILALIITHFAALVLLASSGESSRVISSVAELTRSPLRALDVAVTCAYTVEAAARIFALGFIGHKHAYMASVYNQVDLVIVVASWMSTALQFRGSDSLMTRVRFGQLRLFRGVHALKRFKLATSVVFIAESLQKSISLLRDVAGITVVCAVFYALMGMGIFGGSLRRRCVETANSSTVELFYTAVSDPELFCGDVSNVLNHKGYVCPGVYDSNSSLFCSDMVGNPQHGYQSFDSFGSTLLVMFQTITIEAWQEVMFPIVNAEYKASAAYFVTLIIIGTYFIVSVFVAGVSGVFLRLRKEHQLMLRSASSARNNGDSEDLESEIAVRKLIRRLNGGTGESFNSVAEAAMLRKRLLEEDACEETTAIPSGVAQPKRDRLSAFINNAQFDRLIKFCIAANISVMAMYRFDLSIAYKQYIAFIEGFFLSAFMLEIILRGFAAKHIARRIATFKLSNEDAMLIFDAVVVGVSAMVIWGKGMNLTSLRIPRLFKTFGAAKPRSGADTIHRVFRSLGSLFSLFLFYVAVLAMYAVLGMQLFANRGVSGDDAPRLNYDTFPQAMLAVFVTSTGEGWTELMYHGVQITEAAIPFYISFFILVNYIILNLVIAVVLENLELRDVEKTIVQSRELVKRTVKSTMRNRRFVDLMERARVKSILTLRGRRWTTERVHRLSPWLASRWEVESGIAKAVEEEIAESLLVRSKEGTGENTTLVMCESTFVHMKTPAIDARVDMAPAEVSSTEDFLVCSKSVRAHDPEIGARVEMILPSAPKAPSGMVHGADSDDVRKVKLIFDDAASDASDLASSAVLPWYITDKSLWIFPSSGEVRKRIKRMLHSNIYERVSFIVVMMSIIAVLATKPVDQENRLQMQVDAVNFAVCGFFLFDFALNVTAHGFMLTPSPFLGRIWNLLDLGILVIDVMIVGCPIILGASYTRYWRRAFNMAAPVRPVRIMTRVKSMQRLVKSLAVTLPTIGSIIMLTGGMFLAFAVIGIREYGGTFYSCNDATVSSKLQCVGTFVDIGGGDIVVRKWYRNLFEFDWIGSAMLTLLETASLDGWTEVMFAAMDKTGVDLQPQFERNWSASFYFVAFILLGSFLMIRTIIGVFIHHFGMISGRKLLTERQKLWHDMHKVAVSLKPIRAKVKPPRGIRRYCFAIVNHEKYRSFVLLSVSLNAALMATERYGDNGTLLARVRAMSEMCFVSIYSVEVLLQVAAAYPRVNYYFSNKWNAFELFLAAGSAATLRSKSGSVRDQIGRPFRFLRVFRVIRHVQSLQILANTLVLAVPSILSVMGLMLIWMFMYAGIGTQVFSNVKYGVALNKDANFQSFTSSFLLLFQVVTGEGWRQYMYDLMVNEPYCVDVAGPSDCGFPDGAVLYFVTYVIAMGYVFTNLFVASILDHVTFGVLRESAVVTPKHLYDFQEAWSLHDPNATGFIGVHRLGEFLRDLGTPLAVDVTGKLANKSKIFRDQAMHAASLWRRRIAYEAIVVREPGRGVPFTQLLESLLATKLGASALALEARLTRRRRLRDIDHWAAAVVTQAHVRGFIVRRRLRIERSRLKALDAARCATRASRPGEVTHWDLDC</sequence>
<evidence type="ECO:0000313" key="21">
    <source>
        <dbReference type="Proteomes" id="UP000009170"/>
    </source>
</evidence>
<dbReference type="GO" id="GO:0005891">
    <property type="term" value="C:voltage-gated calcium channel complex"/>
    <property type="evidence" value="ECO:0007669"/>
    <property type="project" value="InterPro"/>
</dbReference>
<dbReference type="RefSeq" id="XP_003074195.2">
    <property type="nucleotide sequence ID" value="XM_003074149.2"/>
</dbReference>
<evidence type="ECO:0000256" key="9">
    <source>
        <dbReference type="ARBA" id="ARBA00022989"/>
    </source>
</evidence>
<dbReference type="PROSITE" id="PS50096">
    <property type="entry name" value="IQ"/>
    <property type="match status" value="1"/>
</dbReference>
<evidence type="ECO:0000256" key="12">
    <source>
        <dbReference type="ARBA" id="ARBA00023180"/>
    </source>
</evidence>
<evidence type="ECO:0000256" key="5">
    <source>
        <dbReference type="ARBA" id="ARBA00022673"/>
    </source>
</evidence>
<evidence type="ECO:0000259" key="19">
    <source>
        <dbReference type="Pfam" id="PF00520"/>
    </source>
</evidence>
<keyword evidence="9 18" id="KW-1133">Transmembrane helix</keyword>
<evidence type="ECO:0000313" key="20">
    <source>
        <dbReference type="EMBL" id="CEF96560.1"/>
    </source>
</evidence>
<dbReference type="InterPro" id="IPR050599">
    <property type="entry name" value="VDCC_alpha-1_subunit"/>
</dbReference>
<dbReference type="GO" id="GO:0046872">
    <property type="term" value="F:metal ion binding"/>
    <property type="evidence" value="ECO:0007669"/>
    <property type="project" value="UniProtKB-KW"/>
</dbReference>
<dbReference type="Gene3D" id="1.20.120.350">
    <property type="entry name" value="Voltage-gated potassium channels. Chain C"/>
    <property type="match status" value="4"/>
</dbReference>
<keyword evidence="21" id="KW-1185">Reference proteome</keyword>
<feature type="transmembrane region" description="Helical" evidence="18">
    <location>
        <begin position="896"/>
        <end position="920"/>
    </location>
</feature>
<dbReference type="STRING" id="70448.A0A090LXD9"/>
<dbReference type="Gene3D" id="1.10.238.10">
    <property type="entry name" value="EF-hand"/>
    <property type="match status" value="1"/>
</dbReference>
<feature type="transmembrane region" description="Helical" evidence="18">
    <location>
        <begin position="1294"/>
        <end position="1319"/>
    </location>
</feature>
<dbReference type="GO" id="GO:0008331">
    <property type="term" value="F:high voltage-gated calcium channel activity"/>
    <property type="evidence" value="ECO:0007669"/>
    <property type="project" value="TreeGrafter"/>
</dbReference>
<evidence type="ECO:0000256" key="10">
    <source>
        <dbReference type="ARBA" id="ARBA00023065"/>
    </source>
</evidence>
<dbReference type="FunFam" id="1.10.287.70:FF:000093">
    <property type="entry name" value="Calcium channel subunit Cch1"/>
    <property type="match status" value="1"/>
</dbReference>
<dbReference type="PANTHER" id="PTHR45628">
    <property type="entry name" value="VOLTAGE-DEPENDENT CALCIUM CHANNEL TYPE A SUBUNIT ALPHA-1"/>
    <property type="match status" value="1"/>
</dbReference>
<comment type="caution">
    <text evidence="20">The sequence shown here is derived from an EMBL/GenBank/DDBJ whole genome shotgun (WGS) entry which is preliminary data.</text>
</comment>
<evidence type="ECO:0000256" key="6">
    <source>
        <dbReference type="ARBA" id="ARBA00022692"/>
    </source>
</evidence>
<keyword evidence="5 17" id="KW-0107">Calcium channel</keyword>
<keyword evidence="13" id="KW-0407">Ion channel</keyword>
<feature type="transmembrane region" description="Helical" evidence="18">
    <location>
        <begin position="932"/>
        <end position="952"/>
    </location>
</feature>
<dbReference type="OrthoDB" id="496478at2759"/>
<proteinExistence type="inferred from homology"/>
<evidence type="ECO:0000256" key="2">
    <source>
        <dbReference type="ARBA" id="ARBA00022448"/>
    </source>
</evidence>
<dbReference type="Proteomes" id="UP000009170">
    <property type="component" value="Unassembled WGS sequence"/>
</dbReference>
<feature type="binding site" evidence="16">
    <location>
        <position position="279"/>
    </location>
    <ligand>
        <name>Ca(2+)</name>
        <dbReference type="ChEBI" id="CHEBI:29108"/>
    </ligand>
</feature>
<keyword evidence="16" id="KW-0479">Metal-binding</keyword>
<dbReference type="EMBL" id="CAID01000001">
    <property type="protein sequence ID" value="CEF96560.1"/>
    <property type="molecule type" value="Genomic_DNA"/>
</dbReference>
<accession>A0A090LXD9</accession>
<dbReference type="PRINTS" id="PR00167">
    <property type="entry name" value="CACHANNEL"/>
</dbReference>
<keyword evidence="11 18" id="KW-0472">Membrane</keyword>
<dbReference type="InterPro" id="IPR002077">
    <property type="entry name" value="VDCCAlpha1"/>
</dbReference>
<dbReference type="Pfam" id="PF00520">
    <property type="entry name" value="Ion_trans"/>
    <property type="match status" value="4"/>
</dbReference>
<feature type="transmembrane region" description="Helical" evidence="18">
    <location>
        <begin position="862"/>
        <end position="884"/>
    </location>
</feature>
<protein>
    <recommendedName>
        <fullName evidence="15">Calcium-channel protein CCH1</fullName>
    </recommendedName>
</protein>
<feature type="transmembrane region" description="Helical" evidence="18">
    <location>
        <begin position="1105"/>
        <end position="1127"/>
    </location>
</feature>
<keyword evidence="7 16" id="KW-0106">Calcium</keyword>
<dbReference type="SUPFAM" id="SSF81324">
    <property type="entry name" value="Voltage-gated potassium channels"/>
    <property type="match status" value="4"/>
</dbReference>
<feature type="transmembrane region" description="Helical" evidence="18">
    <location>
        <begin position="442"/>
        <end position="463"/>
    </location>
</feature>
<evidence type="ECO:0000256" key="8">
    <source>
        <dbReference type="ARBA" id="ARBA00022882"/>
    </source>
</evidence>
<feature type="transmembrane region" description="Helical" evidence="18">
    <location>
        <begin position="542"/>
        <end position="565"/>
    </location>
</feature>
<evidence type="ECO:0000256" key="18">
    <source>
        <dbReference type="SAM" id="Phobius"/>
    </source>
</evidence>
<feature type="transmembrane region" description="Helical" evidence="18">
    <location>
        <begin position="1391"/>
        <end position="1415"/>
    </location>
</feature>
<keyword evidence="12" id="KW-0325">Glycoprotein</keyword>
<evidence type="ECO:0000256" key="1">
    <source>
        <dbReference type="ARBA" id="ARBA00004651"/>
    </source>
</evidence>
<feature type="domain" description="Ion transport" evidence="19">
    <location>
        <begin position="416"/>
        <end position="640"/>
    </location>
</feature>
<feature type="binding site" evidence="16">
    <location>
        <position position="596"/>
    </location>
    <ligand>
        <name>Ca(2+)</name>
        <dbReference type="ChEBI" id="CHEBI:29108"/>
    </ligand>
</feature>
<feature type="transmembrane region" description="Helical" evidence="18">
    <location>
        <begin position="27"/>
        <end position="47"/>
    </location>
</feature>
<dbReference type="KEGG" id="ota:OT_ostta01g01340"/>
<dbReference type="InterPro" id="IPR027359">
    <property type="entry name" value="Volt_channel_dom_sf"/>
</dbReference>
<keyword evidence="2" id="KW-0813">Transport</keyword>
<reference evidence="20 21" key="2">
    <citation type="journal article" date="2014" name="BMC Genomics">
        <title>An improved genome of the model marine alga Ostreococcus tauri unfolds by assessing Illumina de novo assemblies.</title>
        <authorList>
            <person name="Blanc-Mathieu R."/>
            <person name="Verhelst B."/>
            <person name="Derelle E."/>
            <person name="Rombauts S."/>
            <person name="Bouget F.Y."/>
            <person name="Carre I."/>
            <person name="Chateau A."/>
            <person name="Eyre-Walker A."/>
            <person name="Grimsley N."/>
            <person name="Moreau H."/>
            <person name="Piegu B."/>
            <person name="Rivals E."/>
            <person name="Schackwitz W."/>
            <person name="Van de Peer Y."/>
            <person name="Piganeau G."/>
        </authorList>
    </citation>
    <scope>NUCLEOTIDE SEQUENCE [LARGE SCALE GENOMIC DNA]</scope>
    <source>
        <strain evidence="21">OTTH 0595 / CCAP 157/2 / RCC745</strain>
    </source>
</reference>
<keyword evidence="6 18" id="KW-0812">Transmembrane</keyword>
<evidence type="ECO:0000256" key="16">
    <source>
        <dbReference type="PIRSR" id="PIRSR602077-1"/>
    </source>
</evidence>
<feature type="domain" description="Ion transport" evidence="19">
    <location>
        <begin position="1183"/>
        <end position="1417"/>
    </location>
</feature>
<feature type="transmembrane region" description="Helical" evidence="18">
    <location>
        <begin position="419"/>
        <end position="436"/>
    </location>
</feature>